<evidence type="ECO:0000313" key="2">
    <source>
        <dbReference type="RefSeq" id="XP_075095510.1"/>
    </source>
</evidence>
<keyword evidence="1" id="KW-1185">Reference proteome</keyword>
<organism evidence="1 2">
    <name type="scientific">Nicotiana tabacum</name>
    <name type="common">Common tobacco</name>
    <dbReference type="NCBI Taxonomy" id="4097"/>
    <lineage>
        <taxon>Eukaryota</taxon>
        <taxon>Viridiplantae</taxon>
        <taxon>Streptophyta</taxon>
        <taxon>Embryophyta</taxon>
        <taxon>Tracheophyta</taxon>
        <taxon>Spermatophyta</taxon>
        <taxon>Magnoliopsida</taxon>
        <taxon>eudicotyledons</taxon>
        <taxon>Gunneridae</taxon>
        <taxon>Pentapetalae</taxon>
        <taxon>asterids</taxon>
        <taxon>lamiids</taxon>
        <taxon>Solanales</taxon>
        <taxon>Solanaceae</taxon>
        <taxon>Nicotianoideae</taxon>
        <taxon>Nicotianeae</taxon>
        <taxon>Nicotiana</taxon>
    </lineage>
</organism>
<accession>A0AC58TE75</accession>
<evidence type="ECO:0000313" key="1">
    <source>
        <dbReference type="Proteomes" id="UP000790787"/>
    </source>
</evidence>
<protein>
    <submittedName>
        <fullName evidence="2">Uncharacterized protein LOC142173761</fullName>
    </submittedName>
</protein>
<reference evidence="1" key="1">
    <citation type="journal article" date="2014" name="Nat. Commun.">
        <title>The tobacco genome sequence and its comparison with those of tomato and potato.</title>
        <authorList>
            <person name="Sierro N."/>
            <person name="Battey J.N."/>
            <person name="Ouadi S."/>
            <person name="Bakaher N."/>
            <person name="Bovet L."/>
            <person name="Willig A."/>
            <person name="Goepfert S."/>
            <person name="Peitsch M.C."/>
            <person name="Ivanov N.V."/>
        </authorList>
    </citation>
    <scope>NUCLEOTIDE SEQUENCE [LARGE SCALE GENOMIC DNA]</scope>
</reference>
<dbReference type="RefSeq" id="XP_075095510.1">
    <property type="nucleotide sequence ID" value="XM_075239409.1"/>
</dbReference>
<name>A0AC58TE75_TOBAC</name>
<dbReference type="Proteomes" id="UP000790787">
    <property type="component" value="Chromosome 19"/>
</dbReference>
<sequence>MATKLLNKAGAWQCKLLSFGGRAFIINHVLQSQTLYLMAAMAPPKTIIKQIEMYLSNYLWGEKEGKKSYHWCSWDNMSFSLEEGGVGFKKLQDICNSFAVKRWWRFIIEDNLWTKISHAKYCPRSNPLSKVTNSKDSSSWRNLLEIRDKAENNILWKINSANSLFWWDIWTSSGSIEQLANPNYKPGNIKVSEYLCDRKWNIERLQDTVFPKVIQQINDVHIGNPRIKDHTLNAKRSFTCSSAYQLLRTKRGTSPLVAKIWNKDLPFKISFNTWRILKNKLPLNEVLQKIGKGLFGKKVESNGLGMAMEQSMSSCRSIQAKNSKFDG</sequence>
<reference evidence="2" key="2">
    <citation type="submission" date="2025-08" db="UniProtKB">
        <authorList>
            <consortium name="RefSeq"/>
        </authorList>
    </citation>
    <scope>IDENTIFICATION</scope>
    <source>
        <tissue evidence="2">Leaf</tissue>
    </source>
</reference>
<gene>
    <name evidence="2" type="primary">LOC142173761</name>
</gene>
<proteinExistence type="predicted"/>